<dbReference type="PROSITE" id="PS00802">
    <property type="entry name" value="TRANSKETOLASE_2"/>
    <property type="match status" value="1"/>
</dbReference>
<evidence type="ECO:0000256" key="1">
    <source>
        <dbReference type="ARBA" id="ARBA00001913"/>
    </source>
</evidence>
<evidence type="ECO:0000313" key="21">
    <source>
        <dbReference type="Proteomes" id="UP000004386"/>
    </source>
</evidence>
<feature type="binding site" evidence="15">
    <location>
        <position position="78"/>
    </location>
    <ligand>
        <name>substrate</name>
    </ligand>
</feature>
<evidence type="ECO:0000256" key="3">
    <source>
        <dbReference type="ARBA" id="ARBA00007131"/>
    </source>
</evidence>
<dbReference type="InterPro" id="IPR029061">
    <property type="entry name" value="THDP-binding"/>
</dbReference>
<evidence type="ECO:0000256" key="2">
    <source>
        <dbReference type="ARBA" id="ARBA00001941"/>
    </source>
</evidence>
<dbReference type="GO" id="GO:0046872">
    <property type="term" value="F:metal ion binding"/>
    <property type="evidence" value="ECO:0007669"/>
    <property type="project" value="UniProtKB-KW"/>
</dbReference>
<evidence type="ECO:0000256" key="15">
    <source>
        <dbReference type="PIRSR" id="PIRSR605478-2"/>
    </source>
</evidence>
<evidence type="ECO:0000256" key="4">
    <source>
        <dbReference type="ARBA" id="ARBA00011738"/>
    </source>
</evidence>
<evidence type="ECO:0000313" key="20">
    <source>
        <dbReference type="EMBL" id="EEQ93047.1"/>
    </source>
</evidence>
<feature type="domain" description="Transketolase-like pyrimidine-binding" evidence="19">
    <location>
        <begin position="402"/>
        <end position="573"/>
    </location>
</feature>
<feature type="active site" description="Proton donor" evidence="14">
    <location>
        <position position="459"/>
    </location>
</feature>
<evidence type="ECO:0000256" key="17">
    <source>
        <dbReference type="PIRSR" id="PIRSR605478-4"/>
    </source>
</evidence>
<comment type="cofactor">
    <cofactor evidence="2">
        <name>Co(2+)</name>
        <dbReference type="ChEBI" id="CHEBI:48828"/>
    </cofactor>
</comment>
<evidence type="ECO:0000256" key="9">
    <source>
        <dbReference type="ARBA" id="ARBA00022837"/>
    </source>
</evidence>
<reference evidence="20 21" key="1">
    <citation type="submission" date="2009-05" db="EMBL/GenBank/DDBJ databases">
        <authorList>
            <person name="Setubal J.C."/>
            <person name="Boyle S."/>
            <person name="Crasta O.R."/>
            <person name="Gillespie J.J."/>
            <person name="Kenyon R.W."/>
            <person name="Lu J."/>
            <person name="Mane S."/>
            <person name="Nagrani S."/>
            <person name="Shallom J.M."/>
            <person name="Shallom S."/>
            <person name="Shukla M."/>
            <person name="Snyder E.E."/>
            <person name="Sobral B.W."/>
            <person name="Wattam A.R."/>
            <person name="Will R."/>
            <person name="Williams K."/>
            <person name="Yoo H."/>
            <person name="Munk C."/>
            <person name="Tapia R."/>
            <person name="Green L."/>
            <person name="Rogers Y."/>
            <person name="Detter J.C."/>
            <person name="Bruce D."/>
            <person name="Brettin T.S."/>
            <person name="Tsolis R."/>
        </authorList>
    </citation>
    <scope>NUCLEOTIDE SEQUENCE [LARGE SCALE GENOMIC DNA]</scope>
    <source>
        <strain evidence="20 21">LMG 3301</strain>
    </source>
</reference>
<feature type="binding site" evidence="15">
    <location>
        <position position="405"/>
    </location>
    <ligand>
        <name>substrate</name>
    </ligand>
</feature>
<feature type="binding site" evidence="16">
    <location>
        <position position="235"/>
    </location>
    <ligand>
        <name>thiamine diphosphate</name>
        <dbReference type="ChEBI" id="CHEBI:58937"/>
    </ligand>
</feature>
<dbReference type="HOGENOM" id="CLU_009227_0_0_5"/>
<feature type="binding site" evidence="16">
    <location>
        <position position="118"/>
    </location>
    <ligand>
        <name>thiamine diphosphate</name>
        <dbReference type="ChEBI" id="CHEBI:58937"/>
    </ligand>
</feature>
<proteinExistence type="inferred from homology"/>
<dbReference type="Pfam" id="PF02779">
    <property type="entry name" value="Transket_pyr"/>
    <property type="match status" value="1"/>
</dbReference>
<dbReference type="InterPro" id="IPR005475">
    <property type="entry name" value="Transketolase-like_Pyr-bd"/>
</dbReference>
<organism evidence="20 21">
    <name type="scientific">Brucella intermedia LMG 3301</name>
    <dbReference type="NCBI Taxonomy" id="641118"/>
    <lineage>
        <taxon>Bacteria</taxon>
        <taxon>Pseudomonadati</taxon>
        <taxon>Pseudomonadota</taxon>
        <taxon>Alphaproteobacteria</taxon>
        <taxon>Hyphomicrobiales</taxon>
        <taxon>Brucellaceae</taxon>
        <taxon>Brucella/Ochrobactrum group</taxon>
        <taxon>Brucella</taxon>
    </lineage>
</organism>
<feature type="binding site" evidence="15">
    <location>
        <position position="568"/>
    </location>
    <ligand>
        <name>substrate</name>
    </ligand>
</feature>
<protein>
    <recommendedName>
        <fullName evidence="5 13">Transketolase</fullName>
        <ecNumber evidence="5 13">2.2.1.1</ecNumber>
    </recommendedName>
</protein>
<evidence type="ECO:0000256" key="8">
    <source>
        <dbReference type="ARBA" id="ARBA00022723"/>
    </source>
</evidence>
<evidence type="ECO:0000256" key="13">
    <source>
        <dbReference type="NCBIfam" id="TIGR00232"/>
    </source>
</evidence>
<feature type="binding site" evidence="15">
    <location>
        <position position="517"/>
    </location>
    <ligand>
        <name>substrate</name>
    </ligand>
</feature>
<evidence type="ECO:0000256" key="14">
    <source>
        <dbReference type="PIRSR" id="PIRSR605478-1"/>
    </source>
</evidence>
<dbReference type="SUPFAM" id="SSF52518">
    <property type="entry name" value="Thiamin diphosphate-binding fold (THDP-binding)"/>
    <property type="match status" value="2"/>
</dbReference>
<dbReference type="AlphaFoldDB" id="C4WLR5"/>
<feature type="binding site" evidence="16">
    <location>
        <position position="206"/>
    </location>
    <ligand>
        <name>thiamine diphosphate</name>
        <dbReference type="ChEBI" id="CHEBI:58937"/>
    </ligand>
</feature>
<evidence type="ECO:0000256" key="18">
    <source>
        <dbReference type="PIRSR" id="PIRSR605478-5"/>
    </source>
</evidence>
<dbReference type="GO" id="GO:0019253">
    <property type="term" value="P:reductive pentose-phosphate cycle"/>
    <property type="evidence" value="ECO:0007669"/>
    <property type="project" value="UniProtKB-KW"/>
</dbReference>
<dbReference type="SMART" id="SM00861">
    <property type="entry name" value="Transket_pyr"/>
    <property type="match status" value="1"/>
</dbReference>
<dbReference type="PROSITE" id="PS00801">
    <property type="entry name" value="TRANSKETOLASE_1"/>
    <property type="match status" value="1"/>
</dbReference>
<dbReference type="Gene3D" id="3.40.50.970">
    <property type="match status" value="2"/>
</dbReference>
<keyword evidence="6" id="KW-0113">Calvin cycle</keyword>
<dbReference type="InterPro" id="IPR049557">
    <property type="entry name" value="Transketolase_CS"/>
</dbReference>
<evidence type="ECO:0000256" key="11">
    <source>
        <dbReference type="ARBA" id="ARBA00023052"/>
    </source>
</evidence>
<dbReference type="NCBIfam" id="TIGR00232">
    <property type="entry name" value="tktlase_bact"/>
    <property type="match status" value="1"/>
</dbReference>
<dbReference type="PANTHER" id="PTHR43522:SF2">
    <property type="entry name" value="TRANSKETOLASE 1-RELATED"/>
    <property type="match status" value="1"/>
</dbReference>
<dbReference type="Proteomes" id="UP000004386">
    <property type="component" value="Unassembled WGS sequence"/>
</dbReference>
<dbReference type="CDD" id="cd07033">
    <property type="entry name" value="TPP_PYR_DXS_TK_like"/>
    <property type="match status" value="1"/>
</dbReference>
<dbReference type="FunFam" id="3.40.50.970:FF:000004">
    <property type="entry name" value="Transketolase"/>
    <property type="match status" value="1"/>
</dbReference>
<dbReference type="InterPro" id="IPR009014">
    <property type="entry name" value="Transketo_C/PFOR_II"/>
</dbReference>
<feature type="binding site" evidence="17">
    <location>
        <position position="235"/>
    </location>
    <ligand>
        <name>Mg(2+)</name>
        <dbReference type="ChEBI" id="CHEBI:18420"/>
    </ligand>
</feature>
<evidence type="ECO:0000256" key="16">
    <source>
        <dbReference type="PIRSR" id="PIRSR605478-3"/>
    </source>
</evidence>
<feature type="binding site" evidence="16">
    <location>
        <position position="485"/>
    </location>
    <ligand>
        <name>thiamine diphosphate</name>
        <dbReference type="ChEBI" id="CHEBI:58937"/>
    </ligand>
</feature>
<evidence type="ECO:0000259" key="19">
    <source>
        <dbReference type="SMART" id="SM00861"/>
    </source>
</evidence>
<comment type="cofactor">
    <cofactor evidence="17">
        <name>Mg(2+)</name>
        <dbReference type="ChEBI" id="CHEBI:18420"/>
    </cofactor>
    <text evidence="17">Binds 1 Mg(2+) ion per subunit. Can also utilize other divalent metal cations, such as Ca(2+), Mn(2+) and Co(2+).</text>
</comment>
<dbReference type="FunFam" id="3.40.50.970:FF:000003">
    <property type="entry name" value="Transketolase"/>
    <property type="match status" value="1"/>
</dbReference>
<dbReference type="GO" id="GO:0005829">
    <property type="term" value="C:cytosol"/>
    <property type="evidence" value="ECO:0007669"/>
    <property type="project" value="TreeGrafter"/>
</dbReference>
<dbReference type="GO" id="GO:0004802">
    <property type="term" value="F:transketolase activity"/>
    <property type="evidence" value="ECO:0007669"/>
    <property type="project" value="UniProtKB-UniRule"/>
</dbReference>
<dbReference type="InterPro" id="IPR020826">
    <property type="entry name" value="Transketolase_BS"/>
</dbReference>
<evidence type="ECO:0000256" key="10">
    <source>
        <dbReference type="ARBA" id="ARBA00022842"/>
    </source>
</evidence>
<dbReference type="EC" id="2.2.1.1" evidence="5 13"/>
<dbReference type="GO" id="GO:0009052">
    <property type="term" value="P:pentose-phosphate shunt, non-oxidative branch"/>
    <property type="evidence" value="ECO:0007669"/>
    <property type="project" value="UniProtKB-ARBA"/>
</dbReference>
<dbReference type="InterPro" id="IPR005478">
    <property type="entry name" value="Transketolase_bac-like"/>
</dbReference>
<comment type="cofactor">
    <cofactor evidence="1">
        <name>Ca(2+)</name>
        <dbReference type="ChEBI" id="CHEBI:29108"/>
    </cofactor>
</comment>
<feature type="binding site" evidence="15">
    <location>
        <position position="310"/>
    </location>
    <ligand>
        <name>substrate</name>
    </ligand>
</feature>
<comment type="catalytic activity">
    <reaction evidence="12">
        <text>D-sedoheptulose 7-phosphate + D-glyceraldehyde 3-phosphate = aldehydo-D-ribose 5-phosphate + D-xylulose 5-phosphate</text>
        <dbReference type="Rhea" id="RHEA:10508"/>
        <dbReference type="ChEBI" id="CHEBI:57483"/>
        <dbReference type="ChEBI" id="CHEBI:57737"/>
        <dbReference type="ChEBI" id="CHEBI:58273"/>
        <dbReference type="ChEBI" id="CHEBI:59776"/>
        <dbReference type="EC" id="2.2.1.1"/>
    </reaction>
</comment>
<feature type="site" description="Important for catalytic activity" evidence="18">
    <location>
        <position position="310"/>
    </location>
</feature>
<sequence>MHPVGVTPALHNAPWLCCLYACRCRNPGFALPEMPETLHLARRLPPMNFAPPVSDMLQLANCIRALSIDAVDAANSGHPGMPLGMADAAAVLFSKHLKFDASAPNWADRDRFVLSNGHGSMLLYSALYLAGYKDVSLDELKNFRQWGSKTAGHPEYGHTEGVELTTGPLGQGLASSVGMAIAERALADQFGKDIVDHRTYVFCGDGCLMEGVGQEAISLAGHLRLGKLIVLYDDNGITIDGSTEIAFTDDIPAKFKACGWNVEKVDGHDHDAIDAALTRAKAQADRPTLIALKTVIGYGSPNRAGTSGVHGAPLGAAENAATKAALGWTAEAFEIPAPLLNAWREAGARGASERDAWQKRVDALPAAERAEFDRRIAGVLPEGFAAVVADAKQRLLDKPQNVATRKASQIALESLTAALPEMIGGSADLTHSNLTRVPAVDSDFTPEKSGRYVSYGVREFAMGAAMNGIAVHGGFIPYGGTFMVFSDYARNAIRLSALMGVRVIHVLTHDSIGLGEDGPTHQPVEHLASLRAMPNLHVFRPADTIETLECWAVAVSDPNTPSVLALSRQNVPQLRTDNGENLSARGAYVLREAKGERQITLLATGTEVSLAVKAAEKLAEEGIATAVVSMPSWDLFEKQSKEYRKGVLGDAPRIAVEAAGKFGWTRYVDSEDDVIGMDGFGASAPAEVLYEKFGITAEAIVARAKFLLEQGE</sequence>
<evidence type="ECO:0000256" key="6">
    <source>
        <dbReference type="ARBA" id="ARBA00022567"/>
    </source>
</evidence>
<keyword evidence="10 17" id="KW-0460">Magnesium</keyword>
<dbReference type="InterPro" id="IPR055152">
    <property type="entry name" value="Transketolase-like_C_2"/>
</dbReference>
<dbReference type="Pfam" id="PF22613">
    <property type="entry name" value="Transketolase_C_1"/>
    <property type="match status" value="1"/>
</dbReference>
<evidence type="ECO:0000256" key="5">
    <source>
        <dbReference type="ARBA" id="ARBA00013152"/>
    </source>
</evidence>
<dbReference type="Gene3D" id="3.40.50.920">
    <property type="match status" value="1"/>
</dbReference>
<dbReference type="PANTHER" id="PTHR43522">
    <property type="entry name" value="TRANSKETOLASE"/>
    <property type="match status" value="1"/>
</dbReference>
<feature type="site" description="Important for catalytic activity" evidence="18">
    <location>
        <position position="78"/>
    </location>
</feature>
<keyword evidence="11 16" id="KW-0786">Thiamine pyrophosphate</keyword>
<feature type="binding site" evidence="15">
    <location>
        <position position="432"/>
    </location>
    <ligand>
        <name>substrate</name>
    </ligand>
</feature>
<dbReference type="EMBL" id="ACQA01000002">
    <property type="protein sequence ID" value="EEQ93047.1"/>
    <property type="molecule type" value="Genomic_DNA"/>
</dbReference>
<keyword evidence="9" id="KW-0106">Calcium</keyword>
<dbReference type="SUPFAM" id="SSF52922">
    <property type="entry name" value="TK C-terminal domain-like"/>
    <property type="match status" value="1"/>
</dbReference>
<feature type="binding site" evidence="16">
    <location>
        <position position="310"/>
    </location>
    <ligand>
        <name>thiamine diphosphate</name>
        <dbReference type="ChEBI" id="CHEBI:58937"/>
    </ligand>
</feature>
<accession>C4WLR5</accession>
<comment type="caution">
    <text evidence="20">The sequence shown here is derived from an EMBL/GenBank/DDBJ whole genome shotgun (WGS) entry which is preliminary data.</text>
</comment>
<name>C4WLR5_9HYPH</name>
<dbReference type="InterPro" id="IPR005474">
    <property type="entry name" value="Transketolase_N"/>
</dbReference>
<feature type="binding site" evidence="17">
    <location>
        <position position="237"/>
    </location>
    <ligand>
        <name>Mg(2+)</name>
        <dbReference type="ChEBI" id="CHEBI:18420"/>
    </ligand>
</feature>
<comment type="similarity">
    <text evidence="3">Belongs to the transketolase family.</text>
</comment>
<dbReference type="InterPro" id="IPR033247">
    <property type="entry name" value="Transketolase_fam"/>
</dbReference>
<keyword evidence="7" id="KW-0808">Transferase</keyword>
<comment type="cofactor">
    <cofactor evidence="16">
        <name>thiamine diphosphate</name>
        <dbReference type="ChEBI" id="CHEBI:58937"/>
    </cofactor>
    <text evidence="16">Binds 1 thiamine pyrophosphate per subunit. During the reaction, the substrate forms a covalent intermediate with the cofactor.</text>
</comment>
<feature type="binding site" evidence="17">
    <location>
        <position position="205"/>
    </location>
    <ligand>
        <name>Mg(2+)</name>
        <dbReference type="ChEBI" id="CHEBI:18420"/>
    </ligand>
</feature>
<keyword evidence="8 17" id="KW-0479">Metal-binding</keyword>
<comment type="subunit">
    <text evidence="4">Homodimer.</text>
</comment>
<feature type="binding site" evidence="15">
    <location>
        <position position="509"/>
    </location>
    <ligand>
        <name>substrate</name>
    </ligand>
</feature>
<evidence type="ECO:0000256" key="7">
    <source>
        <dbReference type="ARBA" id="ARBA00022679"/>
    </source>
</evidence>
<dbReference type="CDD" id="cd02012">
    <property type="entry name" value="TPP_TK"/>
    <property type="match status" value="1"/>
</dbReference>
<feature type="binding site" evidence="16">
    <location>
        <begin position="167"/>
        <end position="169"/>
    </location>
    <ligand>
        <name>thiamine diphosphate</name>
        <dbReference type="ChEBI" id="CHEBI:58937"/>
    </ligand>
</feature>
<dbReference type="GO" id="GO:0016853">
    <property type="term" value="F:isomerase activity"/>
    <property type="evidence" value="ECO:0007669"/>
    <property type="project" value="UniProtKB-KW"/>
</dbReference>
<keyword evidence="20" id="KW-0413">Isomerase</keyword>
<evidence type="ECO:0000256" key="12">
    <source>
        <dbReference type="ARBA" id="ARBA00049473"/>
    </source>
</evidence>
<dbReference type="Pfam" id="PF00456">
    <property type="entry name" value="Transketolase_N"/>
    <property type="match status" value="1"/>
</dbReference>
<gene>
    <name evidence="20" type="primary">tkt</name>
    <name evidence="20" type="ORF">OINT_2000179</name>
</gene>
<feature type="binding site" evidence="15">
    <location>
        <position position="521"/>
    </location>
    <ligand>
        <name>substrate</name>
    </ligand>
</feature>
<dbReference type="FunFam" id="3.40.50.920:FF:000003">
    <property type="entry name" value="Transketolase"/>
    <property type="match status" value="1"/>
</dbReference>